<dbReference type="PROSITE" id="PS00688">
    <property type="entry name" value="SIGMA54_INTERACT_3"/>
    <property type="match status" value="1"/>
</dbReference>
<feature type="domain" description="PAS" evidence="6">
    <location>
        <begin position="145"/>
        <end position="178"/>
    </location>
</feature>
<dbReference type="SMART" id="SM00091">
    <property type="entry name" value="PAS"/>
    <property type="match status" value="2"/>
</dbReference>
<dbReference type="AlphaFoldDB" id="Q0B055"/>
<evidence type="ECO:0000259" key="6">
    <source>
        <dbReference type="PROSITE" id="PS50112"/>
    </source>
</evidence>
<dbReference type="PROSITE" id="PS50112">
    <property type="entry name" value="PAS"/>
    <property type="match status" value="1"/>
</dbReference>
<dbReference type="InterPro" id="IPR003593">
    <property type="entry name" value="AAA+_ATPase"/>
</dbReference>
<dbReference type="InterPro" id="IPR002078">
    <property type="entry name" value="Sigma_54_int"/>
</dbReference>
<dbReference type="Gene3D" id="1.10.10.60">
    <property type="entry name" value="Homeodomain-like"/>
    <property type="match status" value="1"/>
</dbReference>
<dbReference type="Pfam" id="PF25601">
    <property type="entry name" value="AAA_lid_14"/>
    <property type="match status" value="1"/>
</dbReference>
<keyword evidence="3" id="KW-0805">Transcription regulation</keyword>
<dbReference type="HOGENOM" id="CLU_000445_8_1_9"/>
<dbReference type="NCBIfam" id="TIGR00229">
    <property type="entry name" value="sensory_box"/>
    <property type="match status" value="1"/>
</dbReference>
<dbReference type="Pfam" id="PF00158">
    <property type="entry name" value="Sigma54_activat"/>
    <property type="match status" value="1"/>
</dbReference>
<dbReference type="InterPro" id="IPR013767">
    <property type="entry name" value="PAS_fold"/>
</dbReference>
<sequence length="582" mass="65918">MSKSVDSFNLYKVSEAMLDNPFMACVVVDEHGIIRFINQAYLEWLHKDRNEVMEKHILEVTPHSKLPEVLRSGKSDPLDLWTVNDRETIITRYPLIKDEQTIGAVGQTIFLDKAGAKILMKKLQTMEKEYETVSEVLVQSPYLIYVIVDKAGSITFMNQTYLHLLGMKKEDVVGKHILDITPHSKLPEVLRTGDIHEIDTWTVNGRDTIITRTPIIKDGEITGAVGRSLFLDMSQAKMLINKLQETAKELNYYREEFRQLYQARWQFDDLIGVNPEFTMVKSMAQQLAHTRSTILITGESGTGKELFAQSIHNQGGQEGPFVRVNCAALPENLLESELFGYEEGAFTGAKKGGKPGKFELAKGGTIFLDEIGDMPIGMQTKLLSVLQERVIERVGGTNPISIKVRVIAASNRDLEKMVAKQEFREDLYYRLNVVRLHIPPLRERMEDIPLLVNYLMAGINTHLNANVMHISNEALHMLQNYNWPGNVRELQNLLERAINLASLKQAACLEVQHFPSLTGEALPPAVSENGRTTLNDSVQRLEKELIEQTLKSTNYNKSQTAKELGINKSVLYSKMRKYGLFD</sequence>
<name>Q0B055_SYNWW</name>
<dbReference type="EMBL" id="CP000448">
    <property type="protein sequence ID" value="ABI67649.1"/>
    <property type="molecule type" value="Genomic_DNA"/>
</dbReference>
<dbReference type="InterPro" id="IPR035965">
    <property type="entry name" value="PAS-like_dom_sf"/>
</dbReference>
<dbReference type="FunFam" id="3.40.50.300:FF:000006">
    <property type="entry name" value="DNA-binding transcriptional regulator NtrC"/>
    <property type="match status" value="1"/>
</dbReference>
<dbReference type="GO" id="GO:0043565">
    <property type="term" value="F:sequence-specific DNA binding"/>
    <property type="evidence" value="ECO:0007669"/>
    <property type="project" value="InterPro"/>
</dbReference>
<evidence type="ECO:0000256" key="3">
    <source>
        <dbReference type="ARBA" id="ARBA00023015"/>
    </source>
</evidence>
<dbReference type="InterPro" id="IPR000014">
    <property type="entry name" value="PAS"/>
</dbReference>
<dbReference type="GO" id="GO:0006355">
    <property type="term" value="P:regulation of DNA-templated transcription"/>
    <property type="evidence" value="ECO:0007669"/>
    <property type="project" value="InterPro"/>
</dbReference>
<evidence type="ECO:0000256" key="1">
    <source>
        <dbReference type="ARBA" id="ARBA00022741"/>
    </source>
</evidence>
<keyword evidence="4" id="KW-0804">Transcription</keyword>
<organism evidence="7 8">
    <name type="scientific">Syntrophomonas wolfei subsp. wolfei (strain DSM 2245B / Goettingen)</name>
    <dbReference type="NCBI Taxonomy" id="335541"/>
    <lineage>
        <taxon>Bacteria</taxon>
        <taxon>Bacillati</taxon>
        <taxon>Bacillota</taxon>
        <taxon>Clostridia</taxon>
        <taxon>Eubacteriales</taxon>
        <taxon>Syntrophomonadaceae</taxon>
        <taxon>Syntrophomonas</taxon>
    </lineage>
</organism>
<dbReference type="KEGG" id="swo:Swol_0306"/>
<dbReference type="PROSITE" id="PS00675">
    <property type="entry name" value="SIGMA54_INTERACT_1"/>
    <property type="match status" value="1"/>
</dbReference>
<evidence type="ECO:0008006" key="9">
    <source>
        <dbReference type="Google" id="ProtNLM"/>
    </source>
</evidence>
<dbReference type="eggNOG" id="COG3829">
    <property type="taxonomic scope" value="Bacteria"/>
</dbReference>
<dbReference type="RefSeq" id="WP_011639758.1">
    <property type="nucleotide sequence ID" value="NC_008346.1"/>
</dbReference>
<evidence type="ECO:0000256" key="2">
    <source>
        <dbReference type="ARBA" id="ARBA00022840"/>
    </source>
</evidence>
<dbReference type="OrthoDB" id="9803970at2"/>
<dbReference type="InterPro" id="IPR009057">
    <property type="entry name" value="Homeodomain-like_sf"/>
</dbReference>
<dbReference type="SMART" id="SM00382">
    <property type="entry name" value="AAA"/>
    <property type="match status" value="1"/>
</dbReference>
<dbReference type="InterPro" id="IPR025944">
    <property type="entry name" value="Sigma_54_int_dom_CS"/>
</dbReference>
<dbReference type="Pfam" id="PF00989">
    <property type="entry name" value="PAS"/>
    <property type="match status" value="1"/>
</dbReference>
<protein>
    <recommendedName>
        <fullName evidence="9">Sigma-54-dependent Fis family transcriptional regulator</fullName>
    </recommendedName>
</protein>
<accession>Q0B055</accession>
<dbReference type="SUPFAM" id="SSF46689">
    <property type="entry name" value="Homeodomain-like"/>
    <property type="match status" value="1"/>
</dbReference>
<dbReference type="Pfam" id="PF13426">
    <property type="entry name" value="PAS_9"/>
    <property type="match status" value="1"/>
</dbReference>
<dbReference type="CDD" id="cd00009">
    <property type="entry name" value="AAA"/>
    <property type="match status" value="1"/>
</dbReference>
<dbReference type="PANTHER" id="PTHR32071">
    <property type="entry name" value="TRANSCRIPTIONAL REGULATORY PROTEIN"/>
    <property type="match status" value="1"/>
</dbReference>
<dbReference type="InterPro" id="IPR058031">
    <property type="entry name" value="AAA_lid_NorR"/>
</dbReference>
<dbReference type="InterPro" id="IPR027417">
    <property type="entry name" value="P-loop_NTPase"/>
</dbReference>
<dbReference type="SUPFAM" id="SSF52540">
    <property type="entry name" value="P-loop containing nucleoside triphosphate hydrolases"/>
    <property type="match status" value="1"/>
</dbReference>
<dbReference type="CDD" id="cd00130">
    <property type="entry name" value="PAS"/>
    <property type="match status" value="2"/>
</dbReference>
<dbReference type="PRINTS" id="PR01590">
    <property type="entry name" value="HTHFIS"/>
</dbReference>
<evidence type="ECO:0000259" key="5">
    <source>
        <dbReference type="PROSITE" id="PS50045"/>
    </source>
</evidence>
<keyword evidence="2" id="KW-0067">ATP-binding</keyword>
<dbReference type="SUPFAM" id="SSF55785">
    <property type="entry name" value="PYP-like sensor domain (PAS domain)"/>
    <property type="match status" value="2"/>
</dbReference>
<dbReference type="PROSITE" id="PS50045">
    <property type="entry name" value="SIGMA54_INTERACT_4"/>
    <property type="match status" value="1"/>
</dbReference>
<dbReference type="GO" id="GO:0005524">
    <property type="term" value="F:ATP binding"/>
    <property type="evidence" value="ECO:0007669"/>
    <property type="project" value="UniProtKB-KW"/>
</dbReference>
<gene>
    <name evidence="7" type="ordered locus">Swol_0306</name>
</gene>
<keyword evidence="8" id="KW-1185">Reference proteome</keyword>
<keyword evidence="1" id="KW-0547">Nucleotide-binding</keyword>
<dbReference type="InterPro" id="IPR002197">
    <property type="entry name" value="HTH_Fis"/>
</dbReference>
<dbReference type="Proteomes" id="UP000001968">
    <property type="component" value="Chromosome"/>
</dbReference>
<evidence type="ECO:0000313" key="7">
    <source>
        <dbReference type="EMBL" id="ABI67649.1"/>
    </source>
</evidence>
<dbReference type="InterPro" id="IPR025662">
    <property type="entry name" value="Sigma_54_int_dom_ATP-bd_1"/>
</dbReference>
<reference evidence="8" key="1">
    <citation type="journal article" date="2010" name="Environ. Microbiol.">
        <title>The genome of Syntrophomonas wolfei: new insights into syntrophic metabolism and biohydrogen production.</title>
        <authorList>
            <person name="Sieber J.R."/>
            <person name="Sims D.R."/>
            <person name="Han C."/>
            <person name="Kim E."/>
            <person name="Lykidis A."/>
            <person name="Lapidus A.L."/>
            <person name="McDonnald E."/>
            <person name="Rohlin L."/>
            <person name="Culley D.E."/>
            <person name="Gunsalus R."/>
            <person name="McInerney M.J."/>
        </authorList>
    </citation>
    <scope>NUCLEOTIDE SEQUENCE [LARGE SCALE GENOMIC DNA]</scope>
    <source>
        <strain evidence="8">DSM 2245B / Goettingen</strain>
    </source>
</reference>
<dbReference type="Pfam" id="PF02954">
    <property type="entry name" value="HTH_8"/>
    <property type="match status" value="1"/>
</dbReference>
<proteinExistence type="predicted"/>
<dbReference type="Gene3D" id="3.30.450.20">
    <property type="entry name" value="PAS domain"/>
    <property type="match status" value="2"/>
</dbReference>
<dbReference type="PANTHER" id="PTHR32071:SF57">
    <property type="entry name" value="C4-DICARBOXYLATE TRANSPORT TRANSCRIPTIONAL REGULATORY PROTEIN DCTD"/>
    <property type="match status" value="1"/>
</dbReference>
<dbReference type="Gene3D" id="1.10.8.60">
    <property type="match status" value="1"/>
</dbReference>
<feature type="domain" description="Sigma-54 factor interaction" evidence="5">
    <location>
        <begin position="270"/>
        <end position="499"/>
    </location>
</feature>
<dbReference type="Gene3D" id="3.40.50.300">
    <property type="entry name" value="P-loop containing nucleotide triphosphate hydrolases"/>
    <property type="match status" value="1"/>
</dbReference>
<evidence type="ECO:0000313" key="8">
    <source>
        <dbReference type="Proteomes" id="UP000001968"/>
    </source>
</evidence>
<dbReference type="STRING" id="335541.Swol_0306"/>
<evidence type="ECO:0000256" key="4">
    <source>
        <dbReference type="ARBA" id="ARBA00023163"/>
    </source>
</evidence>